<evidence type="ECO:0000256" key="1">
    <source>
        <dbReference type="ARBA" id="ARBA00010466"/>
    </source>
</evidence>
<organism evidence="7 8">
    <name type="scientific">Anaerobacillus alkalidiazotrophicus</name>
    <dbReference type="NCBI Taxonomy" id="472963"/>
    <lineage>
        <taxon>Bacteria</taxon>
        <taxon>Bacillati</taxon>
        <taxon>Bacillota</taxon>
        <taxon>Bacilli</taxon>
        <taxon>Bacillales</taxon>
        <taxon>Bacillaceae</taxon>
        <taxon>Anaerobacillus</taxon>
    </lineage>
</organism>
<evidence type="ECO:0000313" key="8">
    <source>
        <dbReference type="Proteomes" id="UP000180057"/>
    </source>
</evidence>
<dbReference type="InterPro" id="IPR051054">
    <property type="entry name" value="SorC_transcr_regulators"/>
</dbReference>
<dbReference type="GO" id="GO:0003677">
    <property type="term" value="F:DNA binding"/>
    <property type="evidence" value="ECO:0007669"/>
    <property type="project" value="UniProtKB-KW"/>
</dbReference>
<dbReference type="SUPFAM" id="SSF100950">
    <property type="entry name" value="NagB/RpiA/CoA transferase-like"/>
    <property type="match status" value="1"/>
</dbReference>
<keyword evidence="3" id="KW-0238">DNA-binding</keyword>
<dbReference type="PANTHER" id="PTHR34294">
    <property type="entry name" value="TRANSCRIPTIONAL REGULATOR-RELATED"/>
    <property type="match status" value="1"/>
</dbReference>
<proteinExistence type="inferred from homology"/>
<evidence type="ECO:0000256" key="3">
    <source>
        <dbReference type="ARBA" id="ARBA00023125"/>
    </source>
</evidence>
<feature type="domain" description="Sugar-binding" evidence="5">
    <location>
        <begin position="90"/>
        <end position="340"/>
    </location>
</feature>
<dbReference type="InterPro" id="IPR007324">
    <property type="entry name" value="Sugar-bd_dom_put"/>
</dbReference>
<dbReference type="Gene3D" id="1.10.10.10">
    <property type="entry name" value="Winged helix-like DNA-binding domain superfamily/Winged helix DNA-binding domain"/>
    <property type="match status" value="1"/>
</dbReference>
<keyword evidence="4" id="KW-0804">Transcription</keyword>
<dbReference type="Proteomes" id="UP000180057">
    <property type="component" value="Unassembled WGS sequence"/>
</dbReference>
<dbReference type="GO" id="GO:0030246">
    <property type="term" value="F:carbohydrate binding"/>
    <property type="evidence" value="ECO:0007669"/>
    <property type="project" value="InterPro"/>
</dbReference>
<evidence type="ECO:0000256" key="4">
    <source>
        <dbReference type="ARBA" id="ARBA00023163"/>
    </source>
</evidence>
<dbReference type="InterPro" id="IPR048715">
    <property type="entry name" value="CggR_N"/>
</dbReference>
<comment type="similarity">
    <text evidence="1">Belongs to the SorC transcriptional regulatory family.</text>
</comment>
<dbReference type="SUPFAM" id="SSF46785">
    <property type="entry name" value="Winged helix' DNA-binding domain"/>
    <property type="match status" value="1"/>
</dbReference>
<keyword evidence="8" id="KW-1185">Reference proteome</keyword>
<accession>A0A1S2M8V6</accession>
<dbReference type="EMBL" id="MLQS01000002">
    <property type="protein sequence ID" value="OIJ21034.1"/>
    <property type="molecule type" value="Genomic_DNA"/>
</dbReference>
<dbReference type="RefSeq" id="WP_071389121.1">
    <property type="nucleotide sequence ID" value="NZ_MLQS01000002.1"/>
</dbReference>
<dbReference type="AlphaFoldDB" id="A0A1S2M8V6"/>
<evidence type="ECO:0000259" key="5">
    <source>
        <dbReference type="Pfam" id="PF04198"/>
    </source>
</evidence>
<dbReference type="InterPro" id="IPR036388">
    <property type="entry name" value="WH-like_DNA-bd_sf"/>
</dbReference>
<feature type="domain" description="CggR N-terminal DNA binding" evidence="6">
    <location>
        <begin position="18"/>
        <end position="88"/>
    </location>
</feature>
<evidence type="ECO:0000256" key="2">
    <source>
        <dbReference type="ARBA" id="ARBA00023015"/>
    </source>
</evidence>
<sequence>MRVLLDVQKKLLPDLLKVLSLRYRILRFISLMQPIGRRSLSSSLGMSERVLRSEVTFLKEQGLVDIATSGMTLTDEGKVLLLQLEEIMKDVFDLKKVEDQLKQSLDLSEVFIIPGDSDKDPWVKKEMGRTTVQLIKRFLQGEERKIVAITGGKTIAAVAEMMTPDKQMKETLFLPARGGLGEQVENQANTICATIATKAMGHYRLLHVPDQISKESYKSLMEEPKIKEILDQIRSANLVVHGIGEARTMAERRSSTDEVLHKLSEKHAVAEAFGYYFNQVGDIIHKVTTIGLQLEDMTNSKCVVAVAGGSSKAQAILAYMKQKKSNILVTDEGAAKSLLKIHS</sequence>
<dbReference type="OrthoDB" id="9793820at2"/>
<gene>
    <name evidence="7" type="ORF">BKP45_07545</name>
</gene>
<dbReference type="PANTHER" id="PTHR34294:SF5">
    <property type="entry name" value="CENTRAL GLYCOLYTIC GENES REGULATOR"/>
    <property type="match status" value="1"/>
</dbReference>
<dbReference type="STRING" id="472963.BKP45_07545"/>
<reference evidence="7 8" key="1">
    <citation type="submission" date="2016-10" db="EMBL/GenBank/DDBJ databases">
        <title>Draft genome sequences of four alkaliphilic bacteria belonging to the Anaerobacillus genus.</title>
        <authorList>
            <person name="Bassil N.M."/>
            <person name="Lloyd J.R."/>
        </authorList>
    </citation>
    <scope>NUCLEOTIDE SEQUENCE [LARGE SCALE GENOMIC DNA]</scope>
    <source>
        <strain evidence="7 8">DSM 22531</strain>
    </source>
</reference>
<evidence type="ECO:0000313" key="7">
    <source>
        <dbReference type="EMBL" id="OIJ21034.1"/>
    </source>
</evidence>
<dbReference type="Gene3D" id="3.40.50.1360">
    <property type="match status" value="1"/>
</dbReference>
<keyword evidence="2" id="KW-0805">Transcription regulation</keyword>
<comment type="caution">
    <text evidence="7">The sequence shown here is derived from an EMBL/GenBank/DDBJ whole genome shotgun (WGS) entry which is preliminary data.</text>
</comment>
<dbReference type="InterPro" id="IPR036390">
    <property type="entry name" value="WH_DNA-bd_sf"/>
</dbReference>
<protein>
    <submittedName>
        <fullName evidence="7">Uncharacterized protein</fullName>
    </submittedName>
</protein>
<dbReference type="Pfam" id="PF21715">
    <property type="entry name" value="CggR_N"/>
    <property type="match status" value="1"/>
</dbReference>
<name>A0A1S2M8V6_9BACI</name>
<dbReference type="Pfam" id="PF04198">
    <property type="entry name" value="Sugar-bind"/>
    <property type="match status" value="1"/>
</dbReference>
<dbReference type="InterPro" id="IPR037171">
    <property type="entry name" value="NagB/RpiA_transferase-like"/>
</dbReference>
<evidence type="ECO:0000259" key="6">
    <source>
        <dbReference type="Pfam" id="PF21715"/>
    </source>
</evidence>